<evidence type="ECO:0000313" key="3">
    <source>
        <dbReference type="Proteomes" id="UP001597182"/>
    </source>
</evidence>
<protein>
    <submittedName>
        <fullName evidence="2">Uncharacterized protein</fullName>
    </submittedName>
</protein>
<proteinExistence type="predicted"/>
<comment type="caution">
    <text evidence="2">The sequence shown here is derived from an EMBL/GenBank/DDBJ whole genome shotgun (WGS) entry which is preliminary data.</text>
</comment>
<reference evidence="3" key="1">
    <citation type="journal article" date="2019" name="Int. J. Syst. Evol. Microbiol.">
        <title>The Global Catalogue of Microorganisms (GCM) 10K type strain sequencing project: providing services to taxonomists for standard genome sequencing and annotation.</title>
        <authorList>
            <consortium name="The Broad Institute Genomics Platform"/>
            <consortium name="The Broad Institute Genome Sequencing Center for Infectious Disease"/>
            <person name="Wu L."/>
            <person name="Ma J."/>
        </authorList>
    </citation>
    <scope>NUCLEOTIDE SEQUENCE [LARGE SCALE GENOMIC DNA]</scope>
    <source>
        <strain evidence="3">CCUG 49018</strain>
    </source>
</reference>
<sequence length="69" mass="7963">MNLSVHFVGGPADGRDDEYDTMSSPVPRLYLTDDDDRWRAVYQLSADCPVVGGRWQYEEVPDRLGRPYR</sequence>
<name>A0ABW3VH26_9PSEU</name>
<feature type="region of interest" description="Disordered" evidence="1">
    <location>
        <begin position="1"/>
        <end position="24"/>
    </location>
</feature>
<keyword evidence="3" id="KW-1185">Reference proteome</keyword>
<organism evidence="2 3">
    <name type="scientific">Pseudonocardia benzenivorans</name>
    <dbReference type="NCBI Taxonomy" id="228005"/>
    <lineage>
        <taxon>Bacteria</taxon>
        <taxon>Bacillati</taxon>
        <taxon>Actinomycetota</taxon>
        <taxon>Actinomycetes</taxon>
        <taxon>Pseudonocardiales</taxon>
        <taxon>Pseudonocardiaceae</taxon>
        <taxon>Pseudonocardia</taxon>
    </lineage>
</organism>
<evidence type="ECO:0000313" key="2">
    <source>
        <dbReference type="EMBL" id="MFD1234586.1"/>
    </source>
</evidence>
<dbReference type="EMBL" id="JBHTMB010000134">
    <property type="protein sequence ID" value="MFD1234586.1"/>
    <property type="molecule type" value="Genomic_DNA"/>
</dbReference>
<dbReference type="RefSeq" id="WP_132975726.1">
    <property type="nucleotide sequence ID" value="NZ_BAABKS010000006.1"/>
</dbReference>
<accession>A0ABW3VH26</accession>
<evidence type="ECO:0000256" key="1">
    <source>
        <dbReference type="SAM" id="MobiDB-lite"/>
    </source>
</evidence>
<dbReference type="Proteomes" id="UP001597182">
    <property type="component" value="Unassembled WGS sequence"/>
</dbReference>
<gene>
    <name evidence="2" type="ORF">ACFQ34_14950</name>
</gene>